<dbReference type="Proteomes" id="UP000010411">
    <property type="component" value="Unassembled WGS sequence"/>
</dbReference>
<dbReference type="CDD" id="cd06170">
    <property type="entry name" value="LuxR_C_like"/>
    <property type="match status" value="1"/>
</dbReference>
<organism evidence="3 4">
    <name type="scientific">Streptomyces ipomoeae 91-03</name>
    <dbReference type="NCBI Taxonomy" id="698759"/>
    <lineage>
        <taxon>Bacteria</taxon>
        <taxon>Bacillati</taxon>
        <taxon>Actinomycetota</taxon>
        <taxon>Actinomycetes</taxon>
        <taxon>Kitasatosporales</taxon>
        <taxon>Streptomycetaceae</taxon>
        <taxon>Streptomyces</taxon>
    </lineage>
</organism>
<proteinExistence type="predicted"/>
<dbReference type="InterPro" id="IPR016032">
    <property type="entry name" value="Sig_transdc_resp-reg_C-effctor"/>
</dbReference>
<evidence type="ECO:0000259" key="2">
    <source>
        <dbReference type="PROSITE" id="PS50043"/>
    </source>
</evidence>
<dbReference type="InterPro" id="IPR039420">
    <property type="entry name" value="WalR-like"/>
</dbReference>
<dbReference type="PROSITE" id="PS50043">
    <property type="entry name" value="HTH_LUXR_2"/>
    <property type="match status" value="1"/>
</dbReference>
<dbReference type="SUPFAM" id="SSF46894">
    <property type="entry name" value="C-terminal effector domain of the bipartite response regulators"/>
    <property type="match status" value="1"/>
</dbReference>
<gene>
    <name evidence="3" type="ORF">STRIP9103_07614</name>
</gene>
<dbReference type="SMART" id="SM00421">
    <property type="entry name" value="HTH_LUXR"/>
    <property type="match status" value="1"/>
</dbReference>
<reference evidence="3 4" key="1">
    <citation type="submission" date="2012-11" db="EMBL/GenBank/DDBJ databases">
        <authorList>
            <person name="Huguet-Tapia J.C."/>
            <person name="Durkin A.S."/>
            <person name="Pettis G.S."/>
            <person name="Badger J.H."/>
        </authorList>
    </citation>
    <scope>NUCLEOTIDE SEQUENCE [LARGE SCALE GENOMIC DNA]</scope>
    <source>
        <strain evidence="3 4">91-03</strain>
    </source>
</reference>
<evidence type="ECO:0000313" key="3">
    <source>
        <dbReference type="EMBL" id="EKX64099.1"/>
    </source>
</evidence>
<dbReference type="PROSITE" id="PS00622">
    <property type="entry name" value="HTH_LUXR_1"/>
    <property type="match status" value="1"/>
</dbReference>
<dbReference type="PATRIC" id="fig|698759.3.peg.5300"/>
<dbReference type="GO" id="GO:0003677">
    <property type="term" value="F:DNA binding"/>
    <property type="evidence" value="ECO:0007669"/>
    <property type="project" value="UniProtKB-KW"/>
</dbReference>
<name>L1KU78_9ACTN</name>
<feature type="domain" description="HTH luxR-type" evidence="2">
    <location>
        <begin position="156"/>
        <end position="221"/>
    </location>
</feature>
<accession>L1KU78</accession>
<dbReference type="EMBL" id="AEJC01000397">
    <property type="protein sequence ID" value="EKX64099.1"/>
    <property type="molecule type" value="Genomic_DNA"/>
</dbReference>
<dbReference type="Pfam" id="PF00196">
    <property type="entry name" value="GerE"/>
    <property type="match status" value="1"/>
</dbReference>
<protein>
    <submittedName>
        <fullName evidence="3">Transcriptional regulator, LuxR family</fullName>
    </submittedName>
</protein>
<keyword evidence="4" id="KW-1185">Reference proteome</keyword>
<dbReference type="GO" id="GO:0006355">
    <property type="term" value="P:regulation of DNA-templated transcription"/>
    <property type="evidence" value="ECO:0007669"/>
    <property type="project" value="InterPro"/>
</dbReference>
<dbReference type="PANTHER" id="PTHR43214">
    <property type="entry name" value="TWO-COMPONENT RESPONSE REGULATOR"/>
    <property type="match status" value="1"/>
</dbReference>
<comment type="caution">
    <text evidence="3">The sequence shown here is derived from an EMBL/GenBank/DDBJ whole genome shotgun (WGS) entry which is preliminary data.</text>
</comment>
<evidence type="ECO:0000256" key="1">
    <source>
        <dbReference type="ARBA" id="ARBA00023125"/>
    </source>
</evidence>
<sequence>MRPLQCPVPAPATRPPAPLVVAVIGGHVPAYERLRRTGDLVLRHIRPPYTVVGGGGCDVVLLCTPDPAPDLLRRLGERVPPILMVSPATGARRITTALRLGVKSCLVDGDYDDRTLANALRSTAAGITVLSPAAVKALSGDLGRPQAGPARPESHGLRIRPSLSPREQQLMDLVASGLTVAEISKRMTLAVKTVRNYLSAIYTKLGVSSRTEAAVLWLGATARPRRPAEHGA</sequence>
<dbReference type="AlphaFoldDB" id="L1KU78"/>
<dbReference type="Gene3D" id="3.40.50.2300">
    <property type="match status" value="1"/>
</dbReference>
<keyword evidence="1" id="KW-0238">DNA-binding</keyword>
<dbReference type="InterPro" id="IPR000792">
    <property type="entry name" value="Tscrpt_reg_LuxR_C"/>
</dbReference>
<evidence type="ECO:0000313" key="4">
    <source>
        <dbReference type="Proteomes" id="UP000010411"/>
    </source>
</evidence>
<dbReference type="PRINTS" id="PR00038">
    <property type="entry name" value="HTHLUXR"/>
</dbReference>